<dbReference type="RefSeq" id="XP_040602574.1">
    <property type="nucleotide sequence ID" value="XM_040746640.1"/>
</dbReference>
<feature type="region of interest" description="Disordered" evidence="4">
    <location>
        <begin position="1"/>
        <end position="30"/>
    </location>
</feature>
<evidence type="ECO:0000313" key="6">
    <source>
        <dbReference type="Proteomes" id="UP000886700"/>
    </source>
</evidence>
<dbReference type="InterPro" id="IPR033704">
    <property type="entry name" value="dUTPase_trimeric"/>
</dbReference>
<gene>
    <name evidence="7" type="primary">LOC121140744</name>
</gene>
<keyword evidence="1" id="KW-0645">Protease</keyword>
<proteinExistence type="predicted"/>
<accession>A0ABM2XII8</accession>
<evidence type="ECO:0000259" key="5">
    <source>
        <dbReference type="Pfam" id="PF00692"/>
    </source>
</evidence>
<evidence type="ECO:0000313" key="7">
    <source>
        <dbReference type="RefSeq" id="XP_040602574.1"/>
    </source>
</evidence>
<keyword evidence="3" id="KW-0378">Hydrolase</keyword>
<organism evidence="6 7">
    <name type="scientific">Mesocricetus auratus</name>
    <name type="common">Golden hamster</name>
    <dbReference type="NCBI Taxonomy" id="10036"/>
    <lineage>
        <taxon>Eukaryota</taxon>
        <taxon>Metazoa</taxon>
        <taxon>Chordata</taxon>
        <taxon>Craniata</taxon>
        <taxon>Vertebrata</taxon>
        <taxon>Euteleostomi</taxon>
        <taxon>Mammalia</taxon>
        <taxon>Eutheria</taxon>
        <taxon>Euarchontoglires</taxon>
        <taxon>Glires</taxon>
        <taxon>Rodentia</taxon>
        <taxon>Myomorpha</taxon>
        <taxon>Muroidea</taxon>
        <taxon>Cricetidae</taxon>
        <taxon>Cricetinae</taxon>
        <taxon>Mesocricetus</taxon>
    </lineage>
</organism>
<dbReference type="InterPro" id="IPR029054">
    <property type="entry name" value="dUTPase-like"/>
</dbReference>
<dbReference type="PANTHER" id="PTHR19422:SF123">
    <property type="entry name" value="RT1 CLASS I, LOCUS CE15"/>
    <property type="match status" value="1"/>
</dbReference>
<reference evidence="7" key="1">
    <citation type="submission" date="2025-08" db="UniProtKB">
        <authorList>
            <consortium name="RefSeq"/>
        </authorList>
    </citation>
    <scope>IDENTIFICATION</scope>
    <source>
        <tissue evidence="7">Liver</tissue>
    </source>
</reference>
<feature type="domain" description="dUTPase-like" evidence="5">
    <location>
        <begin position="21"/>
        <end position="140"/>
    </location>
</feature>
<keyword evidence="6" id="KW-1185">Reference proteome</keyword>
<name>A0ABM2XII8_MESAU</name>
<evidence type="ECO:0000256" key="3">
    <source>
        <dbReference type="ARBA" id="ARBA00022801"/>
    </source>
</evidence>
<evidence type="ECO:0000256" key="4">
    <source>
        <dbReference type="SAM" id="MobiDB-lite"/>
    </source>
</evidence>
<dbReference type="GeneID" id="121140744"/>
<keyword evidence="2" id="KW-0064">Aspartyl protease</keyword>
<dbReference type="Proteomes" id="UP000886700">
    <property type="component" value="Unplaced"/>
</dbReference>
<dbReference type="InterPro" id="IPR051592">
    <property type="entry name" value="HERV-K_Pro_peptidase_A2"/>
</dbReference>
<sequence length="154" mass="16470">MEDQAQEQNPETWVSSTSEGPRRTTSGSSGLDLYSTTRLVLTPRMGVQLVNTNFKGLLEPGTVGLLLGRSSTTVKGLRVHPGVIDPDYTGVVKIMVESPKWITAIFPGDRIAQLLLLPSLPDKFPAQTRERGEGGFGSTGSNLTFLALDLAQGG</sequence>
<dbReference type="SUPFAM" id="SSF51283">
    <property type="entry name" value="dUTPase-like"/>
    <property type="match status" value="1"/>
</dbReference>
<protein>
    <submittedName>
        <fullName evidence="7">Deoxyuridine 5'-triphosphate nucleotidohydrolase-like</fullName>
    </submittedName>
</protein>
<dbReference type="Gene3D" id="2.70.40.10">
    <property type="match status" value="1"/>
</dbReference>
<dbReference type="Pfam" id="PF00692">
    <property type="entry name" value="dUTPase"/>
    <property type="match status" value="1"/>
</dbReference>
<dbReference type="InterPro" id="IPR036157">
    <property type="entry name" value="dUTPase-like_sf"/>
</dbReference>
<dbReference type="PANTHER" id="PTHR19422">
    <property type="entry name" value="GAG RETROVIRAL POLYPROTEIN"/>
    <property type="match status" value="1"/>
</dbReference>
<dbReference type="CDD" id="cd07557">
    <property type="entry name" value="trimeric_dUTPase"/>
    <property type="match status" value="1"/>
</dbReference>
<evidence type="ECO:0000256" key="1">
    <source>
        <dbReference type="ARBA" id="ARBA00022670"/>
    </source>
</evidence>
<evidence type="ECO:0000256" key="2">
    <source>
        <dbReference type="ARBA" id="ARBA00022750"/>
    </source>
</evidence>